<dbReference type="PROSITE" id="PS50076">
    <property type="entry name" value="DNAJ_2"/>
    <property type="match status" value="1"/>
</dbReference>
<protein>
    <submittedName>
        <fullName evidence="9">Chaperone protein DnaJ</fullName>
    </submittedName>
</protein>
<evidence type="ECO:0000313" key="10">
    <source>
        <dbReference type="Proteomes" id="UP000036987"/>
    </source>
</evidence>
<dbReference type="STRING" id="29655.A0A0K9PUA9"/>
<dbReference type="OrthoDB" id="445556at2759"/>
<dbReference type="CDD" id="cd06257">
    <property type="entry name" value="DnaJ"/>
    <property type="match status" value="1"/>
</dbReference>
<evidence type="ECO:0000256" key="1">
    <source>
        <dbReference type="ARBA" id="ARBA00004167"/>
    </source>
</evidence>
<feature type="compositionally biased region" description="Basic and acidic residues" evidence="6">
    <location>
        <begin position="42"/>
        <end position="64"/>
    </location>
</feature>
<dbReference type="InterPro" id="IPR001623">
    <property type="entry name" value="DnaJ_domain"/>
</dbReference>
<feature type="transmembrane region" description="Helical" evidence="7">
    <location>
        <begin position="221"/>
        <end position="242"/>
    </location>
</feature>
<keyword evidence="4 7" id="KW-0472">Membrane</keyword>
<keyword evidence="10" id="KW-1185">Reference proteome</keyword>
<dbReference type="EMBL" id="LFYR01000624">
    <property type="protein sequence ID" value="KMZ72598.1"/>
    <property type="molecule type" value="Genomic_DNA"/>
</dbReference>
<feature type="region of interest" description="Disordered" evidence="6">
    <location>
        <begin position="33"/>
        <end position="88"/>
    </location>
</feature>
<dbReference type="Pfam" id="PF00226">
    <property type="entry name" value="DnaJ"/>
    <property type="match status" value="1"/>
</dbReference>
<keyword evidence="3 7" id="KW-1133">Transmembrane helix</keyword>
<proteinExistence type="predicted"/>
<organism evidence="9 10">
    <name type="scientific">Zostera marina</name>
    <name type="common">Eelgrass</name>
    <dbReference type="NCBI Taxonomy" id="29655"/>
    <lineage>
        <taxon>Eukaryota</taxon>
        <taxon>Viridiplantae</taxon>
        <taxon>Streptophyta</taxon>
        <taxon>Embryophyta</taxon>
        <taxon>Tracheophyta</taxon>
        <taxon>Spermatophyta</taxon>
        <taxon>Magnoliopsida</taxon>
        <taxon>Liliopsida</taxon>
        <taxon>Zosteraceae</taxon>
        <taxon>Zostera</taxon>
    </lineage>
</organism>
<evidence type="ECO:0000259" key="8">
    <source>
        <dbReference type="PROSITE" id="PS50076"/>
    </source>
</evidence>
<dbReference type="SMART" id="SM00271">
    <property type="entry name" value="DnaJ"/>
    <property type="match status" value="1"/>
</dbReference>
<evidence type="ECO:0000256" key="2">
    <source>
        <dbReference type="ARBA" id="ARBA00022692"/>
    </source>
</evidence>
<name>A0A0K9PUA9_ZOSMR</name>
<evidence type="ECO:0000256" key="5">
    <source>
        <dbReference type="ARBA" id="ARBA00023186"/>
    </source>
</evidence>
<dbReference type="PANTHER" id="PTHR45283">
    <property type="entry name" value="NAD(P)H-QUINONE OXIDOREDUCTASE SUBUNIT T, CHLOROPLASTIC"/>
    <property type="match status" value="1"/>
</dbReference>
<evidence type="ECO:0000256" key="6">
    <source>
        <dbReference type="SAM" id="MobiDB-lite"/>
    </source>
</evidence>
<dbReference type="AlphaFoldDB" id="A0A0K9PUA9"/>
<dbReference type="GO" id="GO:0005783">
    <property type="term" value="C:endoplasmic reticulum"/>
    <property type="evidence" value="ECO:0007669"/>
    <property type="project" value="UniProtKB-ARBA"/>
</dbReference>
<accession>A0A0K9PUA9</accession>
<evidence type="ECO:0000256" key="7">
    <source>
        <dbReference type="SAM" id="Phobius"/>
    </source>
</evidence>
<dbReference type="OMA" id="KRRFYDW"/>
<keyword evidence="2 7" id="KW-0812">Transmembrane</keyword>
<evidence type="ECO:0000313" key="9">
    <source>
        <dbReference type="EMBL" id="KMZ72598.1"/>
    </source>
</evidence>
<dbReference type="SUPFAM" id="SSF46565">
    <property type="entry name" value="Chaperone J-domain"/>
    <property type="match status" value="1"/>
</dbReference>
<dbReference type="Proteomes" id="UP000036987">
    <property type="component" value="Unassembled WGS sequence"/>
</dbReference>
<keyword evidence="5" id="KW-0143">Chaperone</keyword>
<feature type="domain" description="J" evidence="8">
    <location>
        <begin position="105"/>
        <end position="171"/>
    </location>
</feature>
<dbReference type="PANTHER" id="PTHR45283:SF1">
    <property type="entry name" value="NAD(P)H-QUINONE OXIDOREDUCTASE SUBUNIT T, CHLOROPLASTIC"/>
    <property type="match status" value="1"/>
</dbReference>
<dbReference type="Gene3D" id="1.10.287.110">
    <property type="entry name" value="DnaJ domain"/>
    <property type="match status" value="1"/>
</dbReference>
<dbReference type="FunFam" id="1.10.287.110:FF:000087">
    <property type="entry name" value="DnaJ homolog subfamily C member 4"/>
    <property type="match status" value="1"/>
</dbReference>
<dbReference type="InterPro" id="IPR044618">
    <property type="entry name" value="NdhT-like"/>
</dbReference>
<dbReference type="GO" id="GO:0016020">
    <property type="term" value="C:membrane"/>
    <property type="evidence" value="ECO:0007669"/>
    <property type="project" value="UniProtKB-SubCell"/>
</dbReference>
<dbReference type="InterPro" id="IPR036869">
    <property type="entry name" value="J_dom_sf"/>
</dbReference>
<dbReference type="PRINTS" id="PR00625">
    <property type="entry name" value="JDOMAIN"/>
</dbReference>
<comment type="caution">
    <text evidence="9">The sequence shown here is derived from an EMBL/GenBank/DDBJ whole genome shotgun (WGS) entry which is preliminary data.</text>
</comment>
<evidence type="ECO:0000256" key="4">
    <source>
        <dbReference type="ARBA" id="ARBA00023136"/>
    </source>
</evidence>
<reference evidence="10" key="1">
    <citation type="journal article" date="2016" name="Nature">
        <title>The genome of the seagrass Zostera marina reveals angiosperm adaptation to the sea.</title>
        <authorList>
            <person name="Olsen J.L."/>
            <person name="Rouze P."/>
            <person name="Verhelst B."/>
            <person name="Lin Y.-C."/>
            <person name="Bayer T."/>
            <person name="Collen J."/>
            <person name="Dattolo E."/>
            <person name="De Paoli E."/>
            <person name="Dittami S."/>
            <person name="Maumus F."/>
            <person name="Michel G."/>
            <person name="Kersting A."/>
            <person name="Lauritano C."/>
            <person name="Lohaus R."/>
            <person name="Toepel M."/>
            <person name="Tonon T."/>
            <person name="Vanneste K."/>
            <person name="Amirebrahimi M."/>
            <person name="Brakel J."/>
            <person name="Bostroem C."/>
            <person name="Chovatia M."/>
            <person name="Grimwood J."/>
            <person name="Jenkins J.W."/>
            <person name="Jueterbock A."/>
            <person name="Mraz A."/>
            <person name="Stam W.T."/>
            <person name="Tice H."/>
            <person name="Bornberg-Bauer E."/>
            <person name="Green P.J."/>
            <person name="Pearson G.A."/>
            <person name="Procaccini G."/>
            <person name="Duarte C.M."/>
            <person name="Schmutz J."/>
            <person name="Reusch T.B.H."/>
            <person name="Van de Peer Y."/>
        </authorList>
    </citation>
    <scope>NUCLEOTIDE SEQUENCE [LARGE SCALE GENOMIC DNA]</scope>
    <source>
        <strain evidence="10">cv. Finnish</strain>
    </source>
</reference>
<sequence length="246" mass="28247">MASYLSNFLPTPKIHGQKMQTKKPNNIMICTMRPSASNNTSDEQRFGRKKEDPPIEDTRIHWDNQDDGWMGGNSHQQENVNEKKKKKTDNFGERFADLINASATSHYQFLGVSASADIEEIKAAYRKLSKEYHPDTTSLPLKTASTKFIQLREAYIVLSKDDSRRFYDWTLAQEAESREARRMVSNIEDPFEQDRLSVESVPDIVDRLGGKNLKLSDQAMTALSIDIVIILFSICCMIYAIFFKEY</sequence>
<evidence type="ECO:0000256" key="3">
    <source>
        <dbReference type="ARBA" id="ARBA00022989"/>
    </source>
</evidence>
<gene>
    <name evidence="9" type="ORF">ZOSMA_161G00490</name>
</gene>
<feature type="region of interest" description="Disordered" evidence="6">
    <location>
        <begin position="1"/>
        <end position="21"/>
    </location>
</feature>
<comment type="subcellular location">
    <subcellularLocation>
        <location evidence="1">Membrane</location>
        <topology evidence="1">Single-pass membrane protein</topology>
    </subcellularLocation>
</comment>